<evidence type="ECO:0000313" key="4">
    <source>
        <dbReference type="EMBL" id="TKR61287.1"/>
    </source>
</evidence>
<feature type="region of interest" description="Disordered" evidence="1">
    <location>
        <begin position="1"/>
        <end position="22"/>
    </location>
</feature>
<dbReference type="InterPro" id="IPR029021">
    <property type="entry name" value="Prot-tyrosine_phosphatase-like"/>
</dbReference>
<feature type="compositionally biased region" description="Low complexity" evidence="1">
    <location>
        <begin position="1"/>
        <end position="11"/>
    </location>
</feature>
<dbReference type="PROSITE" id="PS50055">
    <property type="entry name" value="TYR_PHOSPHATASE_PTP"/>
    <property type="match status" value="1"/>
</dbReference>
<dbReference type="PANTHER" id="PTHR46163">
    <property type="entry name" value="TYROSINE-PROTEIN PHOSPHATASE-RELATED"/>
    <property type="match status" value="1"/>
</dbReference>
<dbReference type="SMART" id="SM00194">
    <property type="entry name" value="PTPc"/>
    <property type="match status" value="1"/>
</dbReference>
<dbReference type="EMBL" id="AZBU02000011">
    <property type="protein sequence ID" value="TKR61287.1"/>
    <property type="molecule type" value="Genomic_DNA"/>
</dbReference>
<dbReference type="InterPro" id="IPR052782">
    <property type="entry name" value="Oocyte-zygote_transition_reg"/>
</dbReference>
<proteinExistence type="predicted"/>
<dbReference type="SMART" id="SM00404">
    <property type="entry name" value="PTPc_motif"/>
    <property type="match status" value="1"/>
</dbReference>
<evidence type="ECO:0000259" key="2">
    <source>
        <dbReference type="PROSITE" id="PS50055"/>
    </source>
</evidence>
<dbReference type="CDD" id="cd00047">
    <property type="entry name" value="PTPc"/>
    <property type="match status" value="1"/>
</dbReference>
<feature type="domain" description="Tyrosine specific protein phosphatases" evidence="3">
    <location>
        <begin position="266"/>
        <end position="318"/>
    </location>
</feature>
<dbReference type="InterPro" id="IPR003595">
    <property type="entry name" value="Tyr_Pase_cat"/>
</dbReference>
<dbReference type="PROSITE" id="PS50056">
    <property type="entry name" value="TYR_PHOSPHATASE_2"/>
    <property type="match status" value="1"/>
</dbReference>
<dbReference type="InterPro" id="IPR000387">
    <property type="entry name" value="Tyr_Pase_dom"/>
</dbReference>
<reference evidence="4 5" key="2">
    <citation type="journal article" date="2019" name="G3 (Bethesda)">
        <title>Hybrid Assembly of the Genome of the Entomopathogenic Nematode Steinernema carpocapsae Identifies the X-Chromosome.</title>
        <authorList>
            <person name="Serra L."/>
            <person name="Macchietto M."/>
            <person name="Macias-Munoz A."/>
            <person name="McGill C.J."/>
            <person name="Rodriguez I.M."/>
            <person name="Rodriguez B."/>
            <person name="Murad R."/>
            <person name="Mortazavi A."/>
        </authorList>
    </citation>
    <scope>NUCLEOTIDE SEQUENCE [LARGE SCALE GENOMIC DNA]</scope>
    <source>
        <strain evidence="4 5">ALL</strain>
    </source>
</reference>
<gene>
    <name evidence="4" type="ORF">L596_028414</name>
</gene>
<dbReference type="PANTHER" id="PTHR46163:SF5">
    <property type="entry name" value="TYROSINE-PROTEIN PHOSPHATASE"/>
    <property type="match status" value="1"/>
</dbReference>
<evidence type="ECO:0000259" key="3">
    <source>
        <dbReference type="PROSITE" id="PS50056"/>
    </source>
</evidence>
<feature type="region of interest" description="Disordered" evidence="1">
    <location>
        <begin position="36"/>
        <end position="68"/>
    </location>
</feature>
<feature type="domain" description="Tyrosine-protein phosphatase" evidence="2">
    <location>
        <begin position="117"/>
        <end position="306"/>
    </location>
</feature>
<comment type="caution">
    <text evidence="4">The sequence shown here is derived from an EMBL/GenBank/DDBJ whole genome shotgun (WGS) entry which is preliminary data.</text>
</comment>
<dbReference type="Pfam" id="PF00102">
    <property type="entry name" value="Y_phosphatase"/>
    <property type="match status" value="1"/>
</dbReference>
<dbReference type="AlphaFoldDB" id="A0A4U5LYF7"/>
<reference evidence="4 5" key="1">
    <citation type="journal article" date="2015" name="Genome Biol.">
        <title>Comparative genomics of Steinernema reveals deeply conserved gene regulatory networks.</title>
        <authorList>
            <person name="Dillman A.R."/>
            <person name="Macchietto M."/>
            <person name="Porter C.F."/>
            <person name="Rogers A."/>
            <person name="Williams B."/>
            <person name="Antoshechkin I."/>
            <person name="Lee M.M."/>
            <person name="Goodwin Z."/>
            <person name="Lu X."/>
            <person name="Lewis E.E."/>
            <person name="Goodrich-Blair H."/>
            <person name="Stock S.P."/>
            <person name="Adams B.J."/>
            <person name="Sternberg P.W."/>
            <person name="Mortazavi A."/>
        </authorList>
    </citation>
    <scope>NUCLEOTIDE SEQUENCE [LARGE SCALE GENOMIC DNA]</scope>
    <source>
        <strain evidence="4 5">ALL</strain>
    </source>
</reference>
<evidence type="ECO:0000313" key="5">
    <source>
        <dbReference type="Proteomes" id="UP000298663"/>
    </source>
</evidence>
<name>A0A4U5LYF7_STECR</name>
<dbReference type="InterPro" id="IPR000242">
    <property type="entry name" value="PTP_cat"/>
</dbReference>
<organism evidence="4 5">
    <name type="scientific">Steinernema carpocapsae</name>
    <name type="common">Entomopathogenic nematode</name>
    <dbReference type="NCBI Taxonomy" id="34508"/>
    <lineage>
        <taxon>Eukaryota</taxon>
        <taxon>Metazoa</taxon>
        <taxon>Ecdysozoa</taxon>
        <taxon>Nematoda</taxon>
        <taxon>Chromadorea</taxon>
        <taxon>Rhabditida</taxon>
        <taxon>Tylenchina</taxon>
        <taxon>Panagrolaimomorpha</taxon>
        <taxon>Strongyloidoidea</taxon>
        <taxon>Steinernematidae</taxon>
        <taxon>Steinernema</taxon>
    </lineage>
</organism>
<dbReference type="Gene3D" id="3.90.190.10">
    <property type="entry name" value="Protein tyrosine phosphatase superfamily"/>
    <property type="match status" value="1"/>
</dbReference>
<sequence length="318" mass="35418">MADTNPTTEKAPTTEKPSRVDTVGFVPASHAASLASVVQNDDTSHSTDSLSCDGQSPQPKHKTSAQKKVAVKRAVDGWTIATLEKGVNGLAAEFLKARKDVDQREISAFRAGTFQGKNRFGDIPCIDCTRVVLKNAHSDYIHANYVSSPRHPKRFICTQAPMETTCIDFWRMVIQEKAKIIIMLCDFFEQNFSKCAFYYPIEKGQVLQFENYEIGSREVRDIRPDDDPNGGTIRATSLRIRSTSGSQKVMHYYVREWPDRKTCSPRLIVKLLTEVRSSDRPIVVHCSGGVGRAGTLVAIEVLLEKLIAGESGLCHKRK</sequence>
<dbReference type="SUPFAM" id="SSF52799">
    <property type="entry name" value="(Phosphotyrosine protein) phosphatases II"/>
    <property type="match status" value="1"/>
</dbReference>
<dbReference type="GO" id="GO:0004725">
    <property type="term" value="F:protein tyrosine phosphatase activity"/>
    <property type="evidence" value="ECO:0007669"/>
    <property type="project" value="InterPro"/>
</dbReference>
<protein>
    <recommendedName>
        <fullName evidence="6">Tyrosine-protein phosphatase domain-containing protein</fullName>
    </recommendedName>
</protein>
<evidence type="ECO:0000256" key="1">
    <source>
        <dbReference type="SAM" id="MobiDB-lite"/>
    </source>
</evidence>
<dbReference type="Proteomes" id="UP000298663">
    <property type="component" value="Unassembled WGS sequence"/>
</dbReference>
<evidence type="ECO:0008006" key="6">
    <source>
        <dbReference type="Google" id="ProtNLM"/>
    </source>
</evidence>
<feature type="compositionally biased region" description="Polar residues" evidence="1">
    <location>
        <begin position="36"/>
        <end position="58"/>
    </location>
</feature>
<dbReference type="OrthoDB" id="6144703at2759"/>
<dbReference type="PRINTS" id="PR00700">
    <property type="entry name" value="PRTYPHPHTASE"/>
</dbReference>
<feature type="compositionally biased region" description="Basic residues" evidence="1">
    <location>
        <begin position="59"/>
        <end position="68"/>
    </location>
</feature>
<accession>A0A4U5LYF7</accession>
<keyword evidence="5" id="KW-1185">Reference proteome</keyword>